<accession>A0A844ZPB1</accession>
<reference evidence="2 3" key="1">
    <citation type="submission" date="2019-12" db="EMBL/GenBank/DDBJ databases">
        <title>Genomic-based taxomic classification of the family Erythrobacteraceae.</title>
        <authorList>
            <person name="Xu L."/>
        </authorList>
    </citation>
    <scope>NUCLEOTIDE SEQUENCE [LARGE SCALE GENOMIC DNA]</scope>
    <source>
        <strain evidence="2 3">JCM 16339</strain>
    </source>
</reference>
<evidence type="ECO:0000313" key="3">
    <source>
        <dbReference type="Proteomes" id="UP000435243"/>
    </source>
</evidence>
<keyword evidence="1" id="KW-0472">Membrane</keyword>
<name>A0A844ZPB1_9SPHN</name>
<evidence type="ECO:0000313" key="2">
    <source>
        <dbReference type="EMBL" id="MXO88647.1"/>
    </source>
</evidence>
<dbReference type="OrthoDB" id="9932025at2"/>
<comment type="caution">
    <text evidence="2">The sequence shown here is derived from an EMBL/GenBank/DDBJ whole genome shotgun (WGS) entry which is preliminary data.</text>
</comment>
<sequence>MVEIIAVPALVAGLYALWIVGSPDLLRLTQGTSHVRAKVSRHESGSDGFVAIYRFQLREKMCEVPGPTAHVSPTPPVGSERVLSFPARRPDLARPPAPYMRSFMYLGFAAWLGFFSDLMFHWMR</sequence>
<evidence type="ECO:0008006" key="4">
    <source>
        <dbReference type="Google" id="ProtNLM"/>
    </source>
</evidence>
<feature type="transmembrane region" description="Helical" evidence="1">
    <location>
        <begin position="6"/>
        <end position="26"/>
    </location>
</feature>
<keyword evidence="3" id="KW-1185">Reference proteome</keyword>
<protein>
    <recommendedName>
        <fullName evidence="4">DUF3592 domain-containing protein</fullName>
    </recommendedName>
</protein>
<proteinExistence type="predicted"/>
<dbReference type="EMBL" id="WTYY01000003">
    <property type="protein sequence ID" value="MXO88647.1"/>
    <property type="molecule type" value="Genomic_DNA"/>
</dbReference>
<keyword evidence="1" id="KW-1133">Transmembrane helix</keyword>
<feature type="transmembrane region" description="Helical" evidence="1">
    <location>
        <begin position="103"/>
        <end position="123"/>
    </location>
</feature>
<evidence type="ECO:0000256" key="1">
    <source>
        <dbReference type="SAM" id="Phobius"/>
    </source>
</evidence>
<dbReference type="Proteomes" id="UP000435243">
    <property type="component" value="Unassembled WGS sequence"/>
</dbReference>
<dbReference type="AlphaFoldDB" id="A0A844ZPB1"/>
<keyword evidence="1" id="KW-0812">Transmembrane</keyword>
<dbReference type="RefSeq" id="WP_160590871.1">
    <property type="nucleotide sequence ID" value="NZ_BAAAFP010000001.1"/>
</dbReference>
<organism evidence="2 3">
    <name type="scientific">Alteraurantiacibacter aestuarii</name>
    <dbReference type="NCBI Taxonomy" id="650004"/>
    <lineage>
        <taxon>Bacteria</taxon>
        <taxon>Pseudomonadati</taxon>
        <taxon>Pseudomonadota</taxon>
        <taxon>Alphaproteobacteria</taxon>
        <taxon>Sphingomonadales</taxon>
        <taxon>Erythrobacteraceae</taxon>
        <taxon>Alteraurantiacibacter</taxon>
    </lineage>
</organism>
<gene>
    <name evidence="2" type="ORF">GRI32_07820</name>
</gene>